<feature type="region of interest" description="Disordered" evidence="1">
    <location>
        <begin position="38"/>
        <end position="76"/>
    </location>
</feature>
<dbReference type="EMBL" id="JALIEB010000015">
    <property type="protein sequence ID" value="MCV3273398.1"/>
    <property type="molecule type" value="Genomic_DNA"/>
</dbReference>
<evidence type="ECO:0000256" key="1">
    <source>
        <dbReference type="SAM" id="MobiDB-lite"/>
    </source>
</evidence>
<organism evidence="3 4">
    <name type="scientific">Roseobacter sinensis</name>
    <dbReference type="NCBI Taxonomy" id="2931391"/>
    <lineage>
        <taxon>Bacteria</taxon>
        <taxon>Pseudomonadati</taxon>
        <taxon>Pseudomonadota</taxon>
        <taxon>Alphaproteobacteria</taxon>
        <taxon>Rhodobacterales</taxon>
        <taxon>Roseobacteraceae</taxon>
        <taxon>Roseobacter</taxon>
    </lineage>
</organism>
<name>A0ABT3BJL9_9RHOB</name>
<dbReference type="Proteomes" id="UP001208690">
    <property type="component" value="Unassembled WGS sequence"/>
</dbReference>
<gene>
    <name evidence="3" type="ORF">MUB52_18355</name>
</gene>
<proteinExistence type="predicted"/>
<accession>A0ABT3BJL9</accession>
<sequence>MVDFFQSLGLTAYLILAVLVLVLWNIKKLILLRSPLDSQQHRTWRATGGTTRPDHLENSDLDAPGQSKTSDSDKDK</sequence>
<evidence type="ECO:0000256" key="2">
    <source>
        <dbReference type="SAM" id="Phobius"/>
    </source>
</evidence>
<keyword evidence="2" id="KW-0812">Transmembrane</keyword>
<evidence type="ECO:0000313" key="3">
    <source>
        <dbReference type="EMBL" id="MCV3273398.1"/>
    </source>
</evidence>
<keyword evidence="2" id="KW-0472">Membrane</keyword>
<keyword evidence="4" id="KW-1185">Reference proteome</keyword>
<feature type="transmembrane region" description="Helical" evidence="2">
    <location>
        <begin position="6"/>
        <end position="26"/>
    </location>
</feature>
<protein>
    <submittedName>
        <fullName evidence="3">Uncharacterized protein</fullName>
    </submittedName>
</protein>
<dbReference type="RefSeq" id="WP_263845623.1">
    <property type="nucleotide sequence ID" value="NZ_JALIEB010000015.1"/>
</dbReference>
<comment type="caution">
    <text evidence="3">The sequence shown here is derived from an EMBL/GenBank/DDBJ whole genome shotgun (WGS) entry which is preliminary data.</text>
</comment>
<keyword evidence="2" id="KW-1133">Transmembrane helix</keyword>
<reference evidence="3 4" key="1">
    <citation type="submission" date="2022-04" db="EMBL/GenBank/DDBJ databases">
        <title>Roseobacter sp. WL0113 is a bacterium isolated from neritic sediment.</title>
        <authorList>
            <person name="Wang L."/>
            <person name="He W."/>
            <person name="Zhang D.-F."/>
        </authorList>
    </citation>
    <scope>NUCLEOTIDE SEQUENCE [LARGE SCALE GENOMIC DNA]</scope>
    <source>
        <strain evidence="3 4">WL0113</strain>
    </source>
</reference>
<evidence type="ECO:0000313" key="4">
    <source>
        <dbReference type="Proteomes" id="UP001208690"/>
    </source>
</evidence>